<dbReference type="AlphaFoldDB" id="A0A452YPR8"/>
<dbReference type="Proteomes" id="UP000015105">
    <property type="component" value="Chromosome 1D"/>
</dbReference>
<evidence type="ECO:0000313" key="2">
    <source>
        <dbReference type="Proteomes" id="UP000015105"/>
    </source>
</evidence>
<organism evidence="1 2">
    <name type="scientific">Aegilops tauschii subsp. strangulata</name>
    <name type="common">Goatgrass</name>
    <dbReference type="NCBI Taxonomy" id="200361"/>
    <lineage>
        <taxon>Eukaryota</taxon>
        <taxon>Viridiplantae</taxon>
        <taxon>Streptophyta</taxon>
        <taxon>Embryophyta</taxon>
        <taxon>Tracheophyta</taxon>
        <taxon>Spermatophyta</taxon>
        <taxon>Magnoliopsida</taxon>
        <taxon>Liliopsida</taxon>
        <taxon>Poales</taxon>
        <taxon>Poaceae</taxon>
        <taxon>BOP clade</taxon>
        <taxon>Pooideae</taxon>
        <taxon>Triticodae</taxon>
        <taxon>Triticeae</taxon>
        <taxon>Triticinae</taxon>
        <taxon>Aegilops</taxon>
    </lineage>
</organism>
<reference evidence="2" key="1">
    <citation type="journal article" date="2014" name="Science">
        <title>Ancient hybridizations among the ancestral genomes of bread wheat.</title>
        <authorList>
            <consortium name="International Wheat Genome Sequencing Consortium,"/>
            <person name="Marcussen T."/>
            <person name="Sandve S.R."/>
            <person name="Heier L."/>
            <person name="Spannagl M."/>
            <person name="Pfeifer M."/>
            <person name="Jakobsen K.S."/>
            <person name="Wulff B.B."/>
            <person name="Steuernagel B."/>
            <person name="Mayer K.F."/>
            <person name="Olsen O.A."/>
        </authorList>
    </citation>
    <scope>NUCLEOTIDE SEQUENCE [LARGE SCALE GENOMIC DNA]</scope>
    <source>
        <strain evidence="2">cv. AL8/78</strain>
    </source>
</reference>
<dbReference type="EnsemblPlants" id="AET1Gv20494700.4">
    <property type="protein sequence ID" value="AET1Gv20494700.4"/>
    <property type="gene ID" value="AET1Gv20494700"/>
</dbReference>
<reference evidence="1" key="5">
    <citation type="journal article" date="2021" name="G3 (Bethesda)">
        <title>Aegilops tauschii genome assembly Aet v5.0 features greater sequence contiguity and improved annotation.</title>
        <authorList>
            <person name="Wang L."/>
            <person name="Zhu T."/>
            <person name="Rodriguez J.C."/>
            <person name="Deal K.R."/>
            <person name="Dubcovsky J."/>
            <person name="McGuire P.E."/>
            <person name="Lux T."/>
            <person name="Spannagl M."/>
            <person name="Mayer K.F.X."/>
            <person name="Baldrich P."/>
            <person name="Meyers B.C."/>
            <person name="Huo N."/>
            <person name="Gu Y.Q."/>
            <person name="Zhou H."/>
            <person name="Devos K.M."/>
            <person name="Bennetzen J.L."/>
            <person name="Unver T."/>
            <person name="Budak H."/>
            <person name="Gulick P.J."/>
            <person name="Galiba G."/>
            <person name="Kalapos B."/>
            <person name="Nelson D.R."/>
            <person name="Li P."/>
            <person name="You F.M."/>
            <person name="Luo M.C."/>
            <person name="Dvorak J."/>
        </authorList>
    </citation>
    <scope>NUCLEOTIDE SEQUENCE [LARGE SCALE GENOMIC DNA]</scope>
    <source>
        <strain evidence="1">cv. AL8/78</strain>
    </source>
</reference>
<evidence type="ECO:0000313" key="1">
    <source>
        <dbReference type="EnsemblPlants" id="AET1Gv20494700.4"/>
    </source>
</evidence>
<reference evidence="2" key="2">
    <citation type="journal article" date="2017" name="Nat. Plants">
        <title>The Aegilops tauschii genome reveals multiple impacts of transposons.</title>
        <authorList>
            <person name="Zhao G."/>
            <person name="Zou C."/>
            <person name="Li K."/>
            <person name="Wang K."/>
            <person name="Li T."/>
            <person name="Gao L."/>
            <person name="Zhang X."/>
            <person name="Wang H."/>
            <person name="Yang Z."/>
            <person name="Liu X."/>
            <person name="Jiang W."/>
            <person name="Mao L."/>
            <person name="Kong X."/>
            <person name="Jiao Y."/>
            <person name="Jia J."/>
        </authorList>
    </citation>
    <scope>NUCLEOTIDE SEQUENCE [LARGE SCALE GENOMIC DNA]</scope>
    <source>
        <strain evidence="2">cv. AL8/78</strain>
    </source>
</reference>
<keyword evidence="2" id="KW-1185">Reference proteome</keyword>
<reference evidence="1" key="4">
    <citation type="submission" date="2019-03" db="UniProtKB">
        <authorList>
            <consortium name="EnsemblPlants"/>
        </authorList>
    </citation>
    <scope>IDENTIFICATION</scope>
</reference>
<accession>A0A452YPR8</accession>
<proteinExistence type="predicted"/>
<reference evidence="1" key="3">
    <citation type="journal article" date="2017" name="Nature">
        <title>Genome sequence of the progenitor of the wheat D genome Aegilops tauschii.</title>
        <authorList>
            <person name="Luo M.C."/>
            <person name="Gu Y.Q."/>
            <person name="Puiu D."/>
            <person name="Wang H."/>
            <person name="Twardziok S.O."/>
            <person name="Deal K.R."/>
            <person name="Huo N."/>
            <person name="Zhu T."/>
            <person name="Wang L."/>
            <person name="Wang Y."/>
            <person name="McGuire P.E."/>
            <person name="Liu S."/>
            <person name="Long H."/>
            <person name="Ramasamy R.K."/>
            <person name="Rodriguez J.C."/>
            <person name="Van S.L."/>
            <person name="Yuan L."/>
            <person name="Wang Z."/>
            <person name="Xia Z."/>
            <person name="Xiao L."/>
            <person name="Anderson O.D."/>
            <person name="Ouyang S."/>
            <person name="Liang Y."/>
            <person name="Zimin A.V."/>
            <person name="Pertea G."/>
            <person name="Qi P."/>
            <person name="Bennetzen J.L."/>
            <person name="Dai X."/>
            <person name="Dawson M.W."/>
            <person name="Muller H.G."/>
            <person name="Kugler K."/>
            <person name="Rivarola-Duarte L."/>
            <person name="Spannagl M."/>
            <person name="Mayer K.F.X."/>
            <person name="Lu F.H."/>
            <person name="Bevan M.W."/>
            <person name="Leroy P."/>
            <person name="Li P."/>
            <person name="You F.M."/>
            <person name="Sun Q."/>
            <person name="Liu Z."/>
            <person name="Lyons E."/>
            <person name="Wicker T."/>
            <person name="Salzberg S.L."/>
            <person name="Devos K.M."/>
            <person name="Dvorak J."/>
        </authorList>
    </citation>
    <scope>NUCLEOTIDE SEQUENCE [LARGE SCALE GENOMIC DNA]</scope>
    <source>
        <strain evidence="1">cv. AL8/78</strain>
    </source>
</reference>
<sequence>RGQWKDAGPRDVHRCWQQRTAHEVVGWQWHGSGVWLRGVGCWQSCWSSGCHSREAGSREVMRATSGDNITATFVARLLLVFTQSNAVYFISISSRERNNTII</sequence>
<name>A0A452YPR8_AEGTS</name>
<dbReference type="Gramene" id="AET1Gv20494700.4">
    <property type="protein sequence ID" value="AET1Gv20494700.4"/>
    <property type="gene ID" value="AET1Gv20494700"/>
</dbReference>
<protein>
    <submittedName>
        <fullName evidence="1">Uncharacterized protein</fullName>
    </submittedName>
</protein>